<keyword evidence="3" id="KW-1185">Reference proteome</keyword>
<feature type="region of interest" description="Disordered" evidence="1">
    <location>
        <begin position="336"/>
        <end position="359"/>
    </location>
</feature>
<gene>
    <name evidence="2" type="ORF">Anapl_00927</name>
</gene>
<accession>R0LQY4</accession>
<dbReference type="EMBL" id="KB742929">
    <property type="protein sequence ID" value="EOB02813.1"/>
    <property type="molecule type" value="Genomic_DNA"/>
</dbReference>
<organism evidence="2 3">
    <name type="scientific">Anas platyrhynchos</name>
    <name type="common">Mallard</name>
    <name type="synonym">Anas boschas</name>
    <dbReference type="NCBI Taxonomy" id="8839"/>
    <lineage>
        <taxon>Eukaryota</taxon>
        <taxon>Metazoa</taxon>
        <taxon>Chordata</taxon>
        <taxon>Craniata</taxon>
        <taxon>Vertebrata</taxon>
        <taxon>Euteleostomi</taxon>
        <taxon>Archelosauria</taxon>
        <taxon>Archosauria</taxon>
        <taxon>Dinosauria</taxon>
        <taxon>Saurischia</taxon>
        <taxon>Theropoda</taxon>
        <taxon>Coelurosauria</taxon>
        <taxon>Aves</taxon>
        <taxon>Neognathae</taxon>
        <taxon>Galloanserae</taxon>
        <taxon>Anseriformes</taxon>
        <taxon>Anatidae</taxon>
        <taxon>Anatinae</taxon>
        <taxon>Anas</taxon>
    </lineage>
</organism>
<evidence type="ECO:0000313" key="2">
    <source>
        <dbReference type="EMBL" id="EOB02813.1"/>
    </source>
</evidence>
<evidence type="ECO:0000313" key="3">
    <source>
        <dbReference type="Proteomes" id="UP000296049"/>
    </source>
</evidence>
<proteinExistence type="predicted"/>
<dbReference type="AlphaFoldDB" id="R0LQY4"/>
<sequence>MIQERHYYTVPATPRVNEDQDFVCLNLSCKKVLQAVLQRSLSILPRPRQAELRVHNVPTAASALAFEFQRQSRGHESLAEIKTRQYARRLLSAQQLHLASLLEIRLPSPKSNIVLAPSGLGRRAGSTQIGRSCLCLEEAVFSPWHCPREAVFVSLQSGRSASRTRKWTFGCGSFWKGAATGAGVPLMSAVAKCSGSVSPLSAVLCCPTFCFKELKQERRLWWCLDTVPITAVSFATSCHLRKKHFAHDCNSVTLGEAMSVHVSANVLGMEKQRAQQERTQTHRRRADMAFLAAPNEEAGRKKTETPPMQPIVPGSAGDLRPPEGAVVVIDFTGSWRQGGESSDKSWDSHPAAKILMDLK</sequence>
<dbReference type="Proteomes" id="UP000296049">
    <property type="component" value="Unassembled WGS sequence"/>
</dbReference>
<reference evidence="3" key="1">
    <citation type="journal article" date="2013" name="Nat. Genet.">
        <title>The duck genome and transcriptome provide insight into an avian influenza virus reservoir species.</title>
        <authorList>
            <person name="Huang Y."/>
            <person name="Li Y."/>
            <person name="Burt D.W."/>
            <person name="Chen H."/>
            <person name="Zhang Y."/>
            <person name="Qian W."/>
            <person name="Kim H."/>
            <person name="Gan S."/>
            <person name="Zhao Y."/>
            <person name="Li J."/>
            <person name="Yi K."/>
            <person name="Feng H."/>
            <person name="Zhu P."/>
            <person name="Li B."/>
            <person name="Liu Q."/>
            <person name="Fairley S."/>
            <person name="Magor K.E."/>
            <person name="Du Z."/>
            <person name="Hu X."/>
            <person name="Goodman L."/>
            <person name="Tafer H."/>
            <person name="Vignal A."/>
            <person name="Lee T."/>
            <person name="Kim K.W."/>
            <person name="Sheng Z."/>
            <person name="An Y."/>
            <person name="Searle S."/>
            <person name="Herrero J."/>
            <person name="Groenen M.A."/>
            <person name="Crooijmans R.P."/>
            <person name="Faraut T."/>
            <person name="Cai Q."/>
            <person name="Webster R.G."/>
            <person name="Aldridge J.R."/>
            <person name="Warren W.C."/>
            <person name="Bartschat S."/>
            <person name="Kehr S."/>
            <person name="Marz M."/>
            <person name="Stadler P.F."/>
            <person name="Smith J."/>
            <person name="Kraus R.H."/>
            <person name="Zhao Y."/>
            <person name="Ren L."/>
            <person name="Fei J."/>
            <person name="Morisson M."/>
            <person name="Kaiser P."/>
            <person name="Griffin D.K."/>
            <person name="Rao M."/>
            <person name="Pitel F."/>
            <person name="Wang J."/>
            <person name="Li N."/>
        </authorList>
    </citation>
    <scope>NUCLEOTIDE SEQUENCE [LARGE SCALE GENOMIC DNA]</scope>
</reference>
<name>R0LQY4_ANAPL</name>
<feature type="region of interest" description="Disordered" evidence="1">
    <location>
        <begin position="296"/>
        <end position="322"/>
    </location>
</feature>
<evidence type="ECO:0000256" key="1">
    <source>
        <dbReference type="SAM" id="MobiDB-lite"/>
    </source>
</evidence>
<protein>
    <submittedName>
        <fullName evidence="2">Uncharacterized protein</fullName>
    </submittedName>
</protein>